<dbReference type="RefSeq" id="WP_316911725.1">
    <property type="nucleotide sequence ID" value="NZ_JAPTGD010000017.1"/>
</dbReference>
<evidence type="ECO:0000313" key="4">
    <source>
        <dbReference type="Proteomes" id="UP001269400"/>
    </source>
</evidence>
<reference evidence="3" key="1">
    <citation type="journal article" date="2022" name="J Environ Chem Eng">
        <title>Biodegradation of petroleum oil using a constructed nonpathogenic and heavy metal-tolerant bacterial consortium isolated from marine sponges.</title>
        <authorList>
            <person name="Dechsakulwatana C."/>
            <person name="Rungsihiranrut A."/>
            <person name="Muangchinda C."/>
            <person name="Ningthoujam R."/>
            <person name="Klankeo P."/>
            <person name="Pinyakong O."/>
        </authorList>
    </citation>
    <scope>NUCLEOTIDE SEQUENCE</scope>
    <source>
        <strain evidence="3">TL01-2</strain>
    </source>
</reference>
<keyword evidence="1" id="KW-0732">Signal</keyword>
<proteinExistence type="predicted"/>
<dbReference type="Proteomes" id="UP001269400">
    <property type="component" value="Unassembled WGS sequence"/>
</dbReference>
<feature type="domain" description="SbsA Ig-like" evidence="2">
    <location>
        <begin position="39"/>
        <end position="131"/>
    </location>
</feature>
<name>A0AAX6NJE1_PRIAR</name>
<accession>A0AAX6NJE1</accession>
<evidence type="ECO:0000313" key="3">
    <source>
        <dbReference type="EMBL" id="MDU9695780.1"/>
    </source>
</evidence>
<evidence type="ECO:0000256" key="1">
    <source>
        <dbReference type="ARBA" id="ARBA00022729"/>
    </source>
</evidence>
<reference evidence="3" key="2">
    <citation type="submission" date="2022-12" db="EMBL/GenBank/DDBJ databases">
        <authorList>
            <person name="Dechsakulwatana C."/>
            <person name="Rungsihiranrut A."/>
            <person name="Muangchinda C."/>
            <person name="Ningthoujam R."/>
            <person name="Klankeo P."/>
            <person name="Pinyakong O."/>
        </authorList>
    </citation>
    <scope>NUCLEOTIDE SEQUENCE</scope>
    <source>
        <strain evidence="3">TL01-2</strain>
    </source>
</reference>
<organism evidence="3 4">
    <name type="scientific">Priestia aryabhattai</name>
    <name type="common">Bacillus aryabhattai</name>
    <dbReference type="NCBI Taxonomy" id="412384"/>
    <lineage>
        <taxon>Bacteria</taxon>
        <taxon>Bacillati</taxon>
        <taxon>Bacillota</taxon>
        <taxon>Bacilli</taxon>
        <taxon>Bacillales</taxon>
        <taxon>Bacillaceae</taxon>
        <taxon>Priestia</taxon>
    </lineage>
</organism>
<dbReference type="AlphaFoldDB" id="A0AAX6NJE1"/>
<dbReference type="InterPro" id="IPR032812">
    <property type="entry name" value="SbsA_Ig"/>
</dbReference>
<comment type="caution">
    <text evidence="3">The sequence shown here is derived from an EMBL/GenBank/DDBJ whole genome shotgun (WGS) entry which is preliminary data.</text>
</comment>
<protein>
    <submittedName>
        <fullName evidence="3">Ig-like domain-containing protein</fullName>
    </submittedName>
</protein>
<gene>
    <name evidence="3" type="ORF">O0Q50_31945</name>
</gene>
<evidence type="ECO:0000259" key="2">
    <source>
        <dbReference type="Pfam" id="PF13205"/>
    </source>
</evidence>
<dbReference type="EMBL" id="JAPTGD010000017">
    <property type="protein sequence ID" value="MDU9695780.1"/>
    <property type="molecule type" value="Genomic_DNA"/>
</dbReference>
<dbReference type="Pfam" id="PF13205">
    <property type="entry name" value="Big_5"/>
    <property type="match status" value="1"/>
</dbReference>
<sequence length="133" mass="15094">MKKTILGLVSVIGVLGVFLYPNGSIAKETSLDKVDFKQINVESDKKWTLQFTDGVVENNLTKDNVYVRDEKKQSIPVSFAKVDSKTVEVNAPEKGYDKSHTYTLYINKNLDKTSSLYKEDTKSKEYSIQFTVK</sequence>